<name>A0A8T1B4Y0_9STRA</name>
<evidence type="ECO:0000313" key="4">
    <source>
        <dbReference type="Proteomes" id="UP000774804"/>
    </source>
</evidence>
<gene>
    <name evidence="1" type="ORF">PC113_g18409</name>
    <name evidence="2" type="ORF">PC115_g17993</name>
    <name evidence="3" type="ORF">PC117_g19874</name>
</gene>
<dbReference type="EMBL" id="RCMG01000863">
    <property type="protein sequence ID" value="KAG2844335.1"/>
    <property type="molecule type" value="Genomic_DNA"/>
</dbReference>
<accession>A0A8T1B4Y0</accession>
<dbReference type="Proteomes" id="UP000736787">
    <property type="component" value="Unassembled WGS sequence"/>
</dbReference>
<dbReference type="Proteomes" id="UP000735874">
    <property type="component" value="Unassembled WGS sequence"/>
</dbReference>
<comment type="caution">
    <text evidence="2">The sequence shown here is derived from an EMBL/GenBank/DDBJ whole genome shotgun (WGS) entry which is preliminary data.</text>
</comment>
<dbReference type="AlphaFoldDB" id="A0A8T1B4Y0"/>
<dbReference type="EMBL" id="RCMK01000891">
    <property type="protein sequence ID" value="KAG2908647.1"/>
    <property type="molecule type" value="Genomic_DNA"/>
</dbReference>
<evidence type="ECO:0000313" key="2">
    <source>
        <dbReference type="EMBL" id="KAG2894991.1"/>
    </source>
</evidence>
<sequence>MFKSEPQGQLAKDLVGLAERVGVGQLWTRRVVSTGRDPVRLCVTCFGYVSRSQLRKLRWPKHIYFTKIVVATPTQSVQT</sequence>
<evidence type="ECO:0000313" key="3">
    <source>
        <dbReference type="EMBL" id="KAG2908647.1"/>
    </source>
</evidence>
<evidence type="ECO:0000313" key="1">
    <source>
        <dbReference type="EMBL" id="KAG2844335.1"/>
    </source>
</evidence>
<organism evidence="2 4">
    <name type="scientific">Phytophthora cactorum</name>
    <dbReference type="NCBI Taxonomy" id="29920"/>
    <lineage>
        <taxon>Eukaryota</taxon>
        <taxon>Sar</taxon>
        <taxon>Stramenopiles</taxon>
        <taxon>Oomycota</taxon>
        <taxon>Peronosporomycetes</taxon>
        <taxon>Peronosporales</taxon>
        <taxon>Peronosporaceae</taxon>
        <taxon>Phytophthora</taxon>
    </lineage>
</organism>
<dbReference type="EMBL" id="RCMI01000897">
    <property type="protein sequence ID" value="KAG2894991.1"/>
    <property type="molecule type" value="Genomic_DNA"/>
</dbReference>
<reference evidence="2" key="1">
    <citation type="submission" date="2018-10" db="EMBL/GenBank/DDBJ databases">
        <title>Effector identification in a new, highly contiguous assembly of the strawberry crown rot pathogen Phytophthora cactorum.</title>
        <authorList>
            <person name="Armitage A.D."/>
            <person name="Nellist C.F."/>
            <person name="Bates H."/>
            <person name="Vickerstaff R.J."/>
            <person name="Harrison R.J."/>
        </authorList>
    </citation>
    <scope>NUCLEOTIDE SEQUENCE</scope>
    <source>
        <strain evidence="1">15-7</strain>
        <strain evidence="2">4032</strain>
        <strain evidence="3">4040</strain>
    </source>
</reference>
<proteinExistence type="predicted"/>
<protein>
    <submittedName>
        <fullName evidence="2">Uncharacterized protein</fullName>
    </submittedName>
</protein>
<dbReference type="Proteomes" id="UP000774804">
    <property type="component" value="Unassembled WGS sequence"/>
</dbReference>